<evidence type="ECO:0000313" key="3">
    <source>
        <dbReference type="Proteomes" id="UP000887013"/>
    </source>
</evidence>
<keyword evidence="3" id="KW-1185">Reference proteome</keyword>
<dbReference type="Proteomes" id="UP000887013">
    <property type="component" value="Unassembled WGS sequence"/>
</dbReference>
<feature type="non-terminal residue" evidence="2">
    <location>
        <position position="20"/>
    </location>
</feature>
<evidence type="ECO:0000313" key="2">
    <source>
        <dbReference type="EMBL" id="GFT37359.1"/>
    </source>
</evidence>
<proteinExistence type="predicted"/>
<accession>A0A8X6TPH9</accession>
<sequence>MDLRTSCEKNDSAKIIKVED</sequence>
<evidence type="ECO:0000256" key="1">
    <source>
        <dbReference type="SAM" id="MobiDB-lite"/>
    </source>
</evidence>
<dbReference type="EMBL" id="BMAW01062777">
    <property type="protein sequence ID" value="GFT37359.1"/>
    <property type="molecule type" value="Genomic_DNA"/>
</dbReference>
<protein>
    <submittedName>
        <fullName evidence="2">Uncharacterized protein</fullName>
    </submittedName>
</protein>
<comment type="caution">
    <text evidence="2">The sequence shown here is derived from an EMBL/GenBank/DDBJ whole genome shotgun (WGS) entry which is preliminary data.</text>
</comment>
<dbReference type="AlphaFoldDB" id="A0A8X6TPH9"/>
<gene>
    <name evidence="2" type="ORF">NPIL_459121</name>
</gene>
<reference evidence="2" key="1">
    <citation type="submission" date="2020-08" db="EMBL/GenBank/DDBJ databases">
        <title>Multicomponent nature underlies the extraordinary mechanical properties of spider dragline silk.</title>
        <authorList>
            <person name="Kono N."/>
            <person name="Nakamura H."/>
            <person name="Mori M."/>
            <person name="Yoshida Y."/>
            <person name="Ohtoshi R."/>
            <person name="Malay A.D."/>
            <person name="Moran D.A.P."/>
            <person name="Tomita M."/>
            <person name="Numata K."/>
            <person name="Arakawa K."/>
        </authorList>
    </citation>
    <scope>NUCLEOTIDE SEQUENCE</scope>
</reference>
<organism evidence="2 3">
    <name type="scientific">Nephila pilipes</name>
    <name type="common">Giant wood spider</name>
    <name type="synonym">Nephila maculata</name>
    <dbReference type="NCBI Taxonomy" id="299642"/>
    <lineage>
        <taxon>Eukaryota</taxon>
        <taxon>Metazoa</taxon>
        <taxon>Ecdysozoa</taxon>
        <taxon>Arthropoda</taxon>
        <taxon>Chelicerata</taxon>
        <taxon>Arachnida</taxon>
        <taxon>Araneae</taxon>
        <taxon>Araneomorphae</taxon>
        <taxon>Entelegynae</taxon>
        <taxon>Araneoidea</taxon>
        <taxon>Nephilidae</taxon>
        <taxon>Nephila</taxon>
    </lineage>
</organism>
<name>A0A8X6TPH9_NEPPI</name>
<feature type="region of interest" description="Disordered" evidence="1">
    <location>
        <begin position="1"/>
        <end position="20"/>
    </location>
</feature>